<keyword evidence="1" id="KW-1133">Transmembrane helix</keyword>
<feature type="transmembrane region" description="Helical" evidence="1">
    <location>
        <begin position="349"/>
        <end position="369"/>
    </location>
</feature>
<organism evidence="3 4">
    <name type="scientific">Rhodanobacter glycinis</name>
    <dbReference type="NCBI Taxonomy" id="582702"/>
    <lineage>
        <taxon>Bacteria</taxon>
        <taxon>Pseudomonadati</taxon>
        <taxon>Pseudomonadota</taxon>
        <taxon>Gammaproteobacteria</taxon>
        <taxon>Lysobacterales</taxon>
        <taxon>Rhodanobacteraceae</taxon>
        <taxon>Rhodanobacter</taxon>
    </lineage>
</organism>
<evidence type="ECO:0000259" key="2">
    <source>
        <dbReference type="SMART" id="SM01080"/>
    </source>
</evidence>
<dbReference type="RefSeq" id="WP_245735000.1">
    <property type="nucleotide sequence ID" value="NZ_FOSR01000007.1"/>
</dbReference>
<reference evidence="4" key="1">
    <citation type="submission" date="2016-10" db="EMBL/GenBank/DDBJ databases">
        <authorList>
            <person name="Varghese N."/>
            <person name="Submissions S."/>
        </authorList>
    </citation>
    <scope>NUCLEOTIDE SEQUENCE [LARGE SCALE GENOMIC DNA]</scope>
    <source>
        <strain evidence="4">MO64</strain>
    </source>
</reference>
<dbReference type="AlphaFoldDB" id="A0A1I4CLT0"/>
<gene>
    <name evidence="3" type="ORF">SAMN05192579_10769</name>
</gene>
<dbReference type="InterPro" id="IPR007890">
    <property type="entry name" value="CHASE2"/>
</dbReference>
<name>A0A1I4CLT0_9GAMM</name>
<evidence type="ECO:0000313" key="4">
    <source>
        <dbReference type="Proteomes" id="UP000198725"/>
    </source>
</evidence>
<dbReference type="Proteomes" id="UP000198725">
    <property type="component" value="Unassembled WGS sequence"/>
</dbReference>
<dbReference type="EMBL" id="FOSR01000007">
    <property type="protein sequence ID" value="SFK82198.1"/>
    <property type="molecule type" value="Genomic_DNA"/>
</dbReference>
<protein>
    <submittedName>
        <fullName evidence="3">Sensor domain CHASE2-containing protein</fullName>
    </submittedName>
</protein>
<accession>A0A1I4CLT0</accession>
<dbReference type="Pfam" id="PF05226">
    <property type="entry name" value="CHASE2"/>
    <property type="match status" value="1"/>
</dbReference>
<sequence length="383" mass="41251">MSPRIFAWLVRGAVWLTATGLLALLLITHVSRPIDESLYDLNMRHWTYVPGDDTVIVAIDPKSLAELGRWPWPRSLHARLIDRLTDAGVRAIGMDITMSTPDTAHPRDDHALAAALHLNGHVVMPVFAEADDLGGTLEEAQPIPVLARDARALGQVDVTLGADGITRGIYLKAGLGSAYWPALALALYRLDHPGTAHLPGLRNPAPAGTSPYLWVRDYYALMRFAGPAGTFGRVSYADVLDGRVPASLLKGRVVLVGATAEGMGDIIRTPDGLMPGVEYQANMLESLRRGSLVTPLDFTTQFATGALLLALPCLLYGLPGLRRIRGAALLGVLLSLLTSLFLLRVADCWWPPAACVLSIAIVSILWTLLSRLSPRDPTDTTSA</sequence>
<keyword evidence="4" id="KW-1185">Reference proteome</keyword>
<proteinExistence type="predicted"/>
<keyword evidence="1" id="KW-0472">Membrane</keyword>
<feature type="transmembrane region" description="Helical" evidence="1">
    <location>
        <begin position="324"/>
        <end position="343"/>
    </location>
</feature>
<dbReference type="SMART" id="SM01080">
    <property type="entry name" value="CHASE2"/>
    <property type="match status" value="1"/>
</dbReference>
<keyword evidence="1" id="KW-0812">Transmembrane</keyword>
<feature type="transmembrane region" description="Helical" evidence="1">
    <location>
        <begin position="298"/>
        <end position="317"/>
    </location>
</feature>
<evidence type="ECO:0000256" key="1">
    <source>
        <dbReference type="SAM" id="Phobius"/>
    </source>
</evidence>
<feature type="domain" description="CHASE2" evidence="2">
    <location>
        <begin position="31"/>
        <end position="316"/>
    </location>
</feature>
<evidence type="ECO:0000313" key="3">
    <source>
        <dbReference type="EMBL" id="SFK82198.1"/>
    </source>
</evidence>